<evidence type="ECO:0000256" key="2">
    <source>
        <dbReference type="ARBA" id="ARBA00023125"/>
    </source>
</evidence>
<dbReference type="PROSITE" id="PS01081">
    <property type="entry name" value="HTH_TETR_1"/>
    <property type="match status" value="1"/>
</dbReference>
<evidence type="ECO:0000259" key="6">
    <source>
        <dbReference type="PROSITE" id="PS50977"/>
    </source>
</evidence>
<organism evidence="7 8">
    <name type="scientific">Methylobacterium aquaticum</name>
    <dbReference type="NCBI Taxonomy" id="270351"/>
    <lineage>
        <taxon>Bacteria</taxon>
        <taxon>Pseudomonadati</taxon>
        <taxon>Pseudomonadota</taxon>
        <taxon>Alphaproteobacteria</taxon>
        <taxon>Hyphomicrobiales</taxon>
        <taxon>Methylobacteriaceae</taxon>
        <taxon>Methylobacterium</taxon>
    </lineage>
</organism>
<accession>A0A0J6SPX0</accession>
<evidence type="ECO:0000256" key="1">
    <source>
        <dbReference type="ARBA" id="ARBA00023015"/>
    </source>
</evidence>
<proteinExistence type="predicted"/>
<dbReference type="PANTHER" id="PTHR47506">
    <property type="entry name" value="TRANSCRIPTIONAL REGULATORY PROTEIN"/>
    <property type="match status" value="1"/>
</dbReference>
<evidence type="ECO:0000256" key="4">
    <source>
        <dbReference type="PROSITE-ProRule" id="PRU00335"/>
    </source>
</evidence>
<reference evidence="7 8" key="1">
    <citation type="submission" date="2015-03" db="EMBL/GenBank/DDBJ databases">
        <title>Genome sequencing of Methylobacterium aquaticum DSM16371 type strain.</title>
        <authorList>
            <person name="Chaudhry V."/>
            <person name="Patil P.B."/>
        </authorList>
    </citation>
    <scope>NUCLEOTIDE SEQUENCE [LARGE SCALE GENOMIC DNA]</scope>
    <source>
        <strain evidence="7 8">DSM 16371</strain>
    </source>
</reference>
<dbReference type="Gene3D" id="1.10.10.60">
    <property type="entry name" value="Homeodomain-like"/>
    <property type="match status" value="1"/>
</dbReference>
<dbReference type="InterPro" id="IPR036271">
    <property type="entry name" value="Tet_transcr_reg_TetR-rel_C_sf"/>
</dbReference>
<dbReference type="InterPro" id="IPR001647">
    <property type="entry name" value="HTH_TetR"/>
</dbReference>
<feature type="region of interest" description="Disordered" evidence="5">
    <location>
        <begin position="192"/>
        <end position="221"/>
    </location>
</feature>
<feature type="compositionally biased region" description="Low complexity" evidence="5">
    <location>
        <begin position="192"/>
        <end position="201"/>
    </location>
</feature>
<dbReference type="PROSITE" id="PS50977">
    <property type="entry name" value="HTH_TETR_2"/>
    <property type="match status" value="1"/>
</dbReference>
<evidence type="ECO:0000256" key="5">
    <source>
        <dbReference type="SAM" id="MobiDB-lite"/>
    </source>
</evidence>
<comment type="caution">
    <text evidence="7">The sequence shown here is derived from an EMBL/GenBank/DDBJ whole genome shotgun (WGS) entry which is preliminary data.</text>
</comment>
<keyword evidence="2 4" id="KW-0238">DNA-binding</keyword>
<evidence type="ECO:0000313" key="8">
    <source>
        <dbReference type="Proteomes" id="UP000035929"/>
    </source>
</evidence>
<feature type="DNA-binding region" description="H-T-H motif" evidence="4">
    <location>
        <begin position="37"/>
        <end position="56"/>
    </location>
</feature>
<dbReference type="OrthoDB" id="9795242at2"/>
<dbReference type="Gene3D" id="1.10.357.10">
    <property type="entry name" value="Tetracycline Repressor, domain 2"/>
    <property type="match status" value="1"/>
</dbReference>
<dbReference type="InterPro" id="IPR009057">
    <property type="entry name" value="Homeodomain-like_sf"/>
</dbReference>
<gene>
    <name evidence="7" type="ORF">VP06_11770</name>
</gene>
<evidence type="ECO:0000256" key="3">
    <source>
        <dbReference type="ARBA" id="ARBA00023163"/>
    </source>
</evidence>
<protein>
    <submittedName>
        <fullName evidence="7">Transcriptional regulator</fullName>
    </submittedName>
</protein>
<keyword evidence="3" id="KW-0804">Transcription</keyword>
<evidence type="ECO:0000313" key="7">
    <source>
        <dbReference type="EMBL" id="KMO35724.1"/>
    </source>
</evidence>
<dbReference type="SUPFAM" id="SSF46689">
    <property type="entry name" value="Homeodomain-like"/>
    <property type="match status" value="1"/>
</dbReference>
<dbReference type="Pfam" id="PF00440">
    <property type="entry name" value="TetR_N"/>
    <property type="match status" value="1"/>
</dbReference>
<dbReference type="AlphaFoldDB" id="A0A0J6SPX0"/>
<feature type="domain" description="HTH tetR-type" evidence="6">
    <location>
        <begin position="14"/>
        <end position="74"/>
    </location>
</feature>
<dbReference type="Proteomes" id="UP000035929">
    <property type="component" value="Unassembled WGS sequence"/>
</dbReference>
<sequence>MDKKVRDGRRGPRSFNRDGAVETAMRLFWRHGYEGVSVADLTTAIGIAPPSLYAAFGSKAGLFREALDRYALRPGALDGLAAARTLEEAVGGLLRAAVRAVSDPDGERGCMVSSGLIQCAAEHDDLARDLLARRRAMRDAIARSLARWIDPPEAGEMANYLATVLQGLAVQARDGADRAALEGIVARVMDGIGARPPRDGAAGPGPQGRKGARSSRPSGQD</sequence>
<keyword evidence="1" id="KW-0805">Transcription regulation</keyword>
<dbReference type="EMBL" id="LABX01000082">
    <property type="protein sequence ID" value="KMO35724.1"/>
    <property type="molecule type" value="Genomic_DNA"/>
</dbReference>
<name>A0A0J6SPX0_9HYPH</name>
<dbReference type="PANTHER" id="PTHR47506:SF1">
    <property type="entry name" value="HTH-TYPE TRANSCRIPTIONAL REGULATOR YJDC"/>
    <property type="match status" value="1"/>
</dbReference>
<dbReference type="SUPFAM" id="SSF48498">
    <property type="entry name" value="Tetracyclin repressor-like, C-terminal domain"/>
    <property type="match status" value="1"/>
</dbReference>
<dbReference type="InterPro" id="IPR023772">
    <property type="entry name" value="DNA-bd_HTH_TetR-type_CS"/>
</dbReference>
<dbReference type="GO" id="GO:0003677">
    <property type="term" value="F:DNA binding"/>
    <property type="evidence" value="ECO:0007669"/>
    <property type="project" value="UniProtKB-UniRule"/>
</dbReference>
<dbReference type="PATRIC" id="fig|270351.6.peg.7285"/>